<dbReference type="EMBL" id="OM869625">
    <property type="protein sequence ID" value="UPW41549.1"/>
    <property type="molecule type" value="Genomic_DNA"/>
</dbReference>
<accession>A0A976R783</accession>
<name>A0A976R783_9VIRU</name>
<organism evidence="2">
    <name type="scientific">Peromfec virus RodF8_60</name>
    <dbReference type="NCBI Taxonomy" id="2929386"/>
    <lineage>
        <taxon>Viruses</taxon>
        <taxon>Monodnaviria</taxon>
        <taxon>Sangervirae</taxon>
        <taxon>Phixviricota</taxon>
        <taxon>Malgrandaviricetes</taxon>
        <taxon>Petitvirales</taxon>
        <taxon>Microviridae</taxon>
    </lineage>
</organism>
<feature type="transmembrane region" description="Helical" evidence="1">
    <location>
        <begin position="12"/>
        <end position="32"/>
    </location>
</feature>
<evidence type="ECO:0000256" key="1">
    <source>
        <dbReference type="SAM" id="Phobius"/>
    </source>
</evidence>
<keyword evidence="1" id="KW-0472">Membrane</keyword>
<keyword evidence="1" id="KW-1133">Transmembrane helix</keyword>
<proteinExistence type="predicted"/>
<protein>
    <submittedName>
        <fullName evidence="2">Uncharacterized protein</fullName>
    </submittedName>
</protein>
<evidence type="ECO:0000313" key="2">
    <source>
        <dbReference type="EMBL" id="UPW41549.1"/>
    </source>
</evidence>
<keyword evidence="1" id="KW-0812">Transmembrane</keyword>
<reference evidence="2" key="1">
    <citation type="submission" date="2022-02" db="EMBL/GenBank/DDBJ databases">
        <title>Towards deciphering the DNA virus diversity associated with rodent species in the families Cricetidae and Heteromyidae.</title>
        <authorList>
            <person name="Lund M."/>
            <person name="Larsen B.B."/>
            <person name="Gryseels S."/>
            <person name="Kraberger S."/>
            <person name="Rowsey D.M."/>
            <person name="Steger L."/>
            <person name="Yule K.M."/>
            <person name="Upham N.S."/>
            <person name="Worobey M."/>
            <person name="Van Doorslaer K."/>
            <person name="Varsani A."/>
        </authorList>
    </citation>
    <scope>NUCLEOTIDE SEQUENCE</scope>
    <source>
        <strain evidence="2">NeonRodF8_60</strain>
    </source>
</reference>
<sequence length="35" mass="3979">MKKFLIFKIDFVTLSYVIVLLSVIILSFIAGFNGK</sequence>